<accession>M5DR17</accession>
<evidence type="ECO:0000256" key="1">
    <source>
        <dbReference type="SAM" id="Phobius"/>
    </source>
</evidence>
<keyword evidence="1" id="KW-0472">Membrane</keyword>
<dbReference type="eggNOG" id="ENOG503314I">
    <property type="taxonomic scope" value="Bacteria"/>
</dbReference>
<organism evidence="2 3">
    <name type="scientific">Thalassolituus oleivorans MIL-1</name>
    <dbReference type="NCBI Taxonomy" id="1298593"/>
    <lineage>
        <taxon>Bacteria</taxon>
        <taxon>Pseudomonadati</taxon>
        <taxon>Pseudomonadota</taxon>
        <taxon>Gammaproteobacteria</taxon>
        <taxon>Oceanospirillales</taxon>
        <taxon>Oceanospirillaceae</taxon>
        <taxon>Thalassolituus</taxon>
    </lineage>
</organism>
<dbReference type="AlphaFoldDB" id="M5DR17"/>
<protein>
    <recommendedName>
        <fullName evidence="4">DUF3325 domain-containing protein</fullName>
    </recommendedName>
</protein>
<reference evidence="2 3" key="1">
    <citation type="journal article" date="2013" name="Genome Announc.">
        <title>Genome Sequence of Thalassolituus oleivorans MIL-1 (DSM 14913T).</title>
        <authorList>
            <person name="Golyshin P.N."/>
            <person name="Werner J."/>
            <person name="Chernikova T.N."/>
            <person name="Tran H."/>
            <person name="Ferrer M."/>
            <person name="Yakimov M.M."/>
            <person name="Teeling H."/>
            <person name="Golyshina O.V."/>
        </authorList>
    </citation>
    <scope>NUCLEOTIDE SEQUENCE [LARGE SCALE GENOMIC DNA]</scope>
    <source>
        <strain evidence="2 3">MIL-1</strain>
    </source>
</reference>
<dbReference type="Proteomes" id="UP000011866">
    <property type="component" value="Chromosome"/>
</dbReference>
<evidence type="ECO:0008006" key="4">
    <source>
        <dbReference type="Google" id="ProtNLM"/>
    </source>
</evidence>
<keyword evidence="3" id="KW-1185">Reference proteome</keyword>
<sequence length="107" mass="11795">MNNNTLWLILAIILMFIAMSWLALSLPSHWKQVRSGKPASTRLRMIGWSAIFLSALCCFKADHASMAVLVWLMIGAAAAASIGMILSTRPHRLKWLSLGSFAEGSKH</sequence>
<evidence type="ECO:0000313" key="3">
    <source>
        <dbReference type="Proteomes" id="UP000011866"/>
    </source>
</evidence>
<dbReference type="STRING" id="187493.CN03_10890"/>
<dbReference type="InterPro" id="IPR021762">
    <property type="entry name" value="DUF3325"/>
</dbReference>
<dbReference type="RefSeq" id="WP_015486619.1">
    <property type="nucleotide sequence ID" value="NC_020888.1"/>
</dbReference>
<dbReference type="KEGG" id="tol:TOL_1461"/>
<keyword evidence="1" id="KW-0812">Transmembrane</keyword>
<gene>
    <name evidence="2" type="ORF">TOL_1461</name>
</gene>
<dbReference type="Pfam" id="PF11804">
    <property type="entry name" value="DUF3325"/>
    <property type="match status" value="1"/>
</dbReference>
<evidence type="ECO:0000313" key="2">
    <source>
        <dbReference type="EMBL" id="CCU71886.1"/>
    </source>
</evidence>
<keyword evidence="1" id="KW-1133">Transmembrane helix</keyword>
<dbReference type="EMBL" id="HF680312">
    <property type="protein sequence ID" value="CCU71886.1"/>
    <property type="molecule type" value="Genomic_DNA"/>
</dbReference>
<dbReference type="GeneID" id="79176349"/>
<name>M5DR17_9GAMM</name>
<proteinExistence type="predicted"/>
<feature type="transmembrane region" description="Helical" evidence="1">
    <location>
        <begin position="45"/>
        <end position="62"/>
    </location>
</feature>
<feature type="transmembrane region" description="Helical" evidence="1">
    <location>
        <begin position="6"/>
        <end position="24"/>
    </location>
</feature>
<dbReference type="HOGENOM" id="CLU_144870_3_0_6"/>
<feature type="transmembrane region" description="Helical" evidence="1">
    <location>
        <begin position="68"/>
        <end position="86"/>
    </location>
</feature>